<dbReference type="Proteomes" id="UP000004322">
    <property type="component" value="Unassembled WGS sequence"/>
</dbReference>
<organism evidence="1 2">
    <name type="scientific">Streptococcus criceti HS-6</name>
    <dbReference type="NCBI Taxonomy" id="873449"/>
    <lineage>
        <taxon>Bacteria</taxon>
        <taxon>Bacillati</taxon>
        <taxon>Bacillota</taxon>
        <taxon>Bacilli</taxon>
        <taxon>Lactobacillales</taxon>
        <taxon>Streptococcaceae</taxon>
        <taxon>Streptococcus</taxon>
    </lineage>
</organism>
<dbReference type="EMBL" id="AEUV02000002">
    <property type="protein sequence ID" value="EHI73841.1"/>
    <property type="molecule type" value="Genomic_DNA"/>
</dbReference>
<protein>
    <submittedName>
        <fullName evidence="1">Uncharacterized protein</fullName>
    </submittedName>
</protein>
<gene>
    <name evidence="1" type="ORF">STRCR_0254</name>
</gene>
<reference evidence="1" key="1">
    <citation type="submission" date="2011-07" db="EMBL/GenBank/DDBJ databases">
        <authorList>
            <person name="Stanhope M.J."/>
            <person name="Durkin A.S."/>
            <person name="Hostetler J."/>
            <person name="Kim M."/>
            <person name="Radune D."/>
            <person name="Singh I."/>
            <person name="Town C.D."/>
        </authorList>
    </citation>
    <scope>NUCLEOTIDE SEQUENCE [LARGE SCALE GENOMIC DNA]</scope>
    <source>
        <strain evidence="1">HS-6</strain>
    </source>
</reference>
<dbReference type="OrthoDB" id="9803188at2"/>
<proteinExistence type="predicted"/>
<sequence length="139" mass="15166">MATKTIKINLNDHEAMIVALGNVVSNATTISQSMANIAKSLPNTTSEGIAHKYILDKNSFVIYQTRAGEMQTLAEVLHQFAMDTMAKFVNEDRVLATEVANLMLNDPNTSAADKDYIRKHPEEAVTAVEKALNDKGGQS</sequence>
<dbReference type="AlphaFoldDB" id="G5JNU1"/>
<name>G5JNU1_STRCG</name>
<dbReference type="RefSeq" id="WP_004226315.1">
    <property type="nucleotide sequence ID" value="NZ_AEUV02000002.1"/>
</dbReference>
<comment type="caution">
    <text evidence="1">The sequence shown here is derived from an EMBL/GenBank/DDBJ whole genome shotgun (WGS) entry which is preliminary data.</text>
</comment>
<dbReference type="STRING" id="873449.STRCR_0254"/>
<keyword evidence="2" id="KW-1185">Reference proteome</keyword>
<evidence type="ECO:0000313" key="2">
    <source>
        <dbReference type="Proteomes" id="UP000004322"/>
    </source>
</evidence>
<accession>G5JNU1</accession>
<evidence type="ECO:0000313" key="1">
    <source>
        <dbReference type="EMBL" id="EHI73841.1"/>
    </source>
</evidence>